<dbReference type="InterPro" id="IPR007110">
    <property type="entry name" value="Ig-like_dom"/>
</dbReference>
<feature type="domain" description="Ig-like" evidence="12">
    <location>
        <begin position="225"/>
        <end position="309"/>
    </location>
</feature>
<feature type="chain" id="PRO_5026741189" evidence="11">
    <location>
        <begin position="18"/>
        <end position="507"/>
    </location>
</feature>
<dbReference type="InterPro" id="IPR013106">
    <property type="entry name" value="Ig_V-set"/>
</dbReference>
<dbReference type="FunFam" id="2.60.40.10:FF:000315">
    <property type="entry name" value="Down syndrome cell adhesion molecule like 1"/>
    <property type="match status" value="1"/>
</dbReference>
<protein>
    <submittedName>
        <fullName evidence="14">Down syndrome cell adhesion molecule-like protein 1 isoform X1</fullName>
    </submittedName>
</protein>
<dbReference type="Pfam" id="PF07679">
    <property type="entry name" value="I-set"/>
    <property type="match status" value="3"/>
</dbReference>
<keyword evidence="5" id="KW-0130">Cell adhesion</keyword>
<evidence type="ECO:0000256" key="3">
    <source>
        <dbReference type="ARBA" id="ARBA00022729"/>
    </source>
</evidence>
<keyword evidence="8" id="KW-1015">Disulfide bond</keyword>
<dbReference type="InterPro" id="IPR003599">
    <property type="entry name" value="Ig_sub"/>
</dbReference>
<dbReference type="GO" id="GO:0005886">
    <property type="term" value="C:plasma membrane"/>
    <property type="evidence" value="ECO:0007669"/>
    <property type="project" value="TreeGrafter"/>
</dbReference>
<dbReference type="InParanoid" id="A0A6J2HYB2"/>
<evidence type="ECO:0000256" key="7">
    <source>
        <dbReference type="ARBA" id="ARBA00023136"/>
    </source>
</evidence>
<name>A0A6J2HYB2_9PASS</name>
<dbReference type="GO" id="GO:0007411">
    <property type="term" value="P:axon guidance"/>
    <property type="evidence" value="ECO:0007669"/>
    <property type="project" value="TreeGrafter"/>
</dbReference>
<gene>
    <name evidence="14" type="primary">DSCAML1</name>
</gene>
<feature type="domain" description="Ig-like" evidence="12">
    <location>
        <begin position="114"/>
        <end position="216"/>
    </location>
</feature>
<dbReference type="PANTHER" id="PTHR44170">
    <property type="entry name" value="PROTEIN SIDEKICK"/>
    <property type="match status" value="1"/>
</dbReference>
<keyword evidence="9" id="KW-0393">Immunoglobulin domain</keyword>
<dbReference type="Gene3D" id="2.60.40.10">
    <property type="entry name" value="Immunoglobulins"/>
    <property type="match status" value="5"/>
</dbReference>
<evidence type="ECO:0000256" key="4">
    <source>
        <dbReference type="ARBA" id="ARBA00022737"/>
    </source>
</evidence>
<evidence type="ECO:0000313" key="14">
    <source>
        <dbReference type="RefSeq" id="XP_027592839.1"/>
    </source>
</evidence>
<keyword evidence="13" id="KW-1185">Reference proteome</keyword>
<dbReference type="CDD" id="cd00096">
    <property type="entry name" value="Ig"/>
    <property type="match status" value="1"/>
</dbReference>
<dbReference type="AlphaFoldDB" id="A0A6J2HYB2"/>
<evidence type="ECO:0000256" key="9">
    <source>
        <dbReference type="ARBA" id="ARBA00023319"/>
    </source>
</evidence>
<dbReference type="InterPro" id="IPR013783">
    <property type="entry name" value="Ig-like_fold"/>
</dbReference>
<dbReference type="InterPro" id="IPR036179">
    <property type="entry name" value="Ig-like_dom_sf"/>
</dbReference>
<feature type="domain" description="Ig-like" evidence="12">
    <location>
        <begin position="313"/>
        <end position="401"/>
    </location>
</feature>
<dbReference type="SMART" id="SM00409">
    <property type="entry name" value="IG"/>
    <property type="match status" value="5"/>
</dbReference>
<evidence type="ECO:0000256" key="5">
    <source>
        <dbReference type="ARBA" id="ARBA00022889"/>
    </source>
</evidence>
<dbReference type="InterPro" id="IPR003598">
    <property type="entry name" value="Ig_sub2"/>
</dbReference>
<dbReference type="GeneID" id="113996214"/>
<dbReference type="PROSITE" id="PS50835">
    <property type="entry name" value="IG_LIKE"/>
    <property type="match status" value="4"/>
</dbReference>
<evidence type="ECO:0000256" key="1">
    <source>
        <dbReference type="ARBA" id="ARBA00004167"/>
    </source>
</evidence>
<dbReference type="Proteomes" id="UP000504627">
    <property type="component" value="Unplaced"/>
</dbReference>
<feature type="signal peptide" evidence="11">
    <location>
        <begin position="1"/>
        <end position="17"/>
    </location>
</feature>
<organism evidence="13 14">
    <name type="scientific">Pipra filicauda</name>
    <name type="common">Wire-tailed manakin</name>
    <dbReference type="NCBI Taxonomy" id="649802"/>
    <lineage>
        <taxon>Eukaryota</taxon>
        <taxon>Metazoa</taxon>
        <taxon>Chordata</taxon>
        <taxon>Craniata</taxon>
        <taxon>Vertebrata</taxon>
        <taxon>Euteleostomi</taxon>
        <taxon>Archelosauria</taxon>
        <taxon>Archosauria</taxon>
        <taxon>Dinosauria</taxon>
        <taxon>Saurischia</taxon>
        <taxon>Theropoda</taxon>
        <taxon>Coelurosauria</taxon>
        <taxon>Aves</taxon>
        <taxon>Neognathae</taxon>
        <taxon>Neoaves</taxon>
        <taxon>Telluraves</taxon>
        <taxon>Australaves</taxon>
        <taxon>Passeriformes</taxon>
        <taxon>Pipridae</taxon>
        <taxon>Pipra</taxon>
    </lineage>
</organism>
<dbReference type="InterPro" id="IPR013098">
    <property type="entry name" value="Ig_I-set"/>
</dbReference>
<proteinExistence type="predicted"/>
<keyword evidence="7" id="KW-0472">Membrane</keyword>
<comment type="function">
    <text evidence="10">Cell adhesion molecule that plays a role in neuronal self-avoidance. Promotes repulsion between specific neuronal processes of either the same cell or the same subtype of cells. Promotes both isoneuronal self-avoidance for creating an orderly neurite arborization in retinal rod bipolar cells and heteroneuronal self-avoidance to maintain mosaic spacing between AII amacrine cells. Adhesion molecule that promotes lamina-specific synaptic connections in the retina: expressed in specific subsets of interneurons and retinal ganglion cells (RGCs) and promotes synaptic connectivity via homophilic interactions.</text>
</comment>
<dbReference type="RefSeq" id="XP_027592839.1">
    <property type="nucleotide sequence ID" value="XM_027737038.2"/>
</dbReference>
<dbReference type="SMART" id="SM00406">
    <property type="entry name" value="IGv"/>
    <property type="match status" value="1"/>
</dbReference>
<dbReference type="FunFam" id="2.60.40.10:FF:000264">
    <property type="entry name" value="Down syndrome cell adhesion molecule like 1"/>
    <property type="match status" value="1"/>
</dbReference>
<evidence type="ECO:0000259" key="12">
    <source>
        <dbReference type="PROSITE" id="PS50835"/>
    </source>
</evidence>
<evidence type="ECO:0000256" key="11">
    <source>
        <dbReference type="SAM" id="SignalP"/>
    </source>
</evidence>
<evidence type="ECO:0000256" key="8">
    <source>
        <dbReference type="ARBA" id="ARBA00023157"/>
    </source>
</evidence>
<accession>A0A6J2HYB2</accession>
<keyword evidence="4" id="KW-0677">Repeat</keyword>
<keyword evidence="3 11" id="KW-0732">Signal</keyword>
<dbReference type="FunFam" id="2.60.40.10:FF:000729">
    <property type="entry name" value="Down syndrome cell adhesion molecule"/>
    <property type="match status" value="1"/>
</dbReference>
<sequence>MWLVTFLLLYSLPKAHAEDVGTSLYFVNDSLQQVTFSSTVGVVIPCPAAGSPSAVLRWYLATGDDIYDVPHIRHVHANGTLQLYPFSPSAFNSFIHDNDYFCTAENSAGKIRSPNIRVKAVFREPYTVRVEDQRSMRGNVAVFKCLIPSSVQEYVSVISWEKDTVSIIPENRFFITSYGGLYISDVQKEDALSTYRCITKHKYSGETRQSNGARLSVSDPAESIPTMLDSFQSREVKAGRLVELPCIASGYPNPAVRWIKDGRPLPADSRWTKRITGLTISDLRVEDSGTYICEVTNTFGSAEVTGTLTVIDPLRVTLTPKKLKTGIGSTVILSCALSGSPEYVIRWYRNTDLVAVDDYISIRGISNETLLITAAQKSHSGAYQCFATRKSQTAQDFSIITLEDGTPRIVSSFSEKVVNPGEQFSLMCAAKGAPPPTVTWALDDEPIPRDSGHRSNQYTMSDGTTVSHMNVTSPQIKDGGVYRCTARNSVGSAEYQARINVPRASEP</sequence>
<evidence type="ECO:0000256" key="6">
    <source>
        <dbReference type="ARBA" id="ARBA00022989"/>
    </source>
</evidence>
<comment type="subcellular location">
    <subcellularLocation>
        <location evidence="1">Membrane</location>
        <topology evidence="1">Single-pass membrane protein</topology>
    </subcellularLocation>
</comment>
<feature type="domain" description="Ig-like" evidence="12">
    <location>
        <begin position="407"/>
        <end position="500"/>
    </location>
</feature>
<dbReference type="SUPFAM" id="SSF48726">
    <property type="entry name" value="Immunoglobulin"/>
    <property type="match status" value="5"/>
</dbReference>
<evidence type="ECO:0000313" key="13">
    <source>
        <dbReference type="Proteomes" id="UP000504627"/>
    </source>
</evidence>
<keyword evidence="2" id="KW-0812">Transmembrane</keyword>
<dbReference type="GO" id="GO:0030424">
    <property type="term" value="C:axon"/>
    <property type="evidence" value="ECO:0007669"/>
    <property type="project" value="TreeGrafter"/>
</dbReference>
<evidence type="ECO:0000256" key="10">
    <source>
        <dbReference type="ARBA" id="ARBA00058976"/>
    </source>
</evidence>
<dbReference type="CTD" id="57453"/>
<dbReference type="GO" id="GO:0098632">
    <property type="term" value="F:cell-cell adhesion mediator activity"/>
    <property type="evidence" value="ECO:0007669"/>
    <property type="project" value="TreeGrafter"/>
</dbReference>
<keyword evidence="6" id="KW-1133">Transmembrane helix</keyword>
<dbReference type="SMART" id="SM00408">
    <property type="entry name" value="IGc2"/>
    <property type="match status" value="4"/>
</dbReference>
<dbReference type="GO" id="GO:0007420">
    <property type="term" value="P:brain development"/>
    <property type="evidence" value="ECO:0007669"/>
    <property type="project" value="TreeGrafter"/>
</dbReference>
<reference evidence="14" key="1">
    <citation type="submission" date="2025-08" db="UniProtKB">
        <authorList>
            <consortium name="RefSeq"/>
        </authorList>
    </citation>
    <scope>IDENTIFICATION</scope>
    <source>
        <tissue evidence="14">Muscle</tissue>
    </source>
</reference>
<dbReference type="FunFam" id="2.60.40.10:FF:000017">
    <property type="entry name" value="Down syndrome cell adhesion molecule b"/>
    <property type="match status" value="1"/>
</dbReference>
<dbReference type="FunFam" id="2.60.40.10:FF:000482">
    <property type="entry name" value="Down syndrome cell adhesion molecule like 1"/>
    <property type="match status" value="1"/>
</dbReference>
<evidence type="ECO:0000256" key="2">
    <source>
        <dbReference type="ARBA" id="ARBA00022692"/>
    </source>
</evidence>
<dbReference type="PANTHER" id="PTHR44170:SF53">
    <property type="entry name" value="DS CELL ADHESION MOLECULE LIKE 1"/>
    <property type="match status" value="1"/>
</dbReference>